<evidence type="ECO:0000313" key="2">
    <source>
        <dbReference type="Proteomes" id="UP000562254"/>
    </source>
</evidence>
<accession>A0A840XHH9</accession>
<dbReference type="Proteomes" id="UP000562254">
    <property type="component" value="Unassembled WGS sequence"/>
</dbReference>
<organism evidence="1 2">
    <name type="scientific">Neoroseomonas alkaliterrae</name>
    <dbReference type="NCBI Taxonomy" id="1452450"/>
    <lineage>
        <taxon>Bacteria</taxon>
        <taxon>Pseudomonadati</taxon>
        <taxon>Pseudomonadota</taxon>
        <taxon>Alphaproteobacteria</taxon>
        <taxon>Acetobacterales</taxon>
        <taxon>Acetobacteraceae</taxon>
        <taxon>Neoroseomonas</taxon>
    </lineage>
</organism>
<dbReference type="AlphaFoldDB" id="A0A840XHH9"/>
<evidence type="ECO:0000313" key="1">
    <source>
        <dbReference type="EMBL" id="MBB5687908.1"/>
    </source>
</evidence>
<reference evidence="1 2" key="1">
    <citation type="submission" date="2020-08" db="EMBL/GenBank/DDBJ databases">
        <title>Genomic Encyclopedia of Type Strains, Phase IV (KMG-IV): sequencing the most valuable type-strain genomes for metagenomic binning, comparative biology and taxonomic classification.</title>
        <authorList>
            <person name="Goeker M."/>
        </authorList>
    </citation>
    <scope>NUCLEOTIDE SEQUENCE [LARGE SCALE GENOMIC DNA]</scope>
    <source>
        <strain evidence="1 2">DSM 25895</strain>
    </source>
</reference>
<gene>
    <name evidence="1" type="ORF">FHS88_000018</name>
</gene>
<comment type="caution">
    <text evidence="1">The sequence shown here is derived from an EMBL/GenBank/DDBJ whole genome shotgun (WGS) entry which is preliminary data.</text>
</comment>
<name>A0A840XHH9_9PROT</name>
<sequence>MKAIVAGIAIAVIVAVGAAYVLDSRFQQTATAAFTTTGARL</sequence>
<keyword evidence="2" id="KW-1185">Reference proteome</keyword>
<protein>
    <submittedName>
        <fullName evidence="1">Uncharacterized protein</fullName>
    </submittedName>
</protein>
<dbReference type="RefSeq" id="WP_272872773.1">
    <property type="nucleotide sequence ID" value="NZ_JAAEDJ010000187.1"/>
</dbReference>
<dbReference type="EMBL" id="JACIJE010000001">
    <property type="protein sequence ID" value="MBB5687908.1"/>
    <property type="molecule type" value="Genomic_DNA"/>
</dbReference>
<proteinExistence type="predicted"/>